<dbReference type="SUPFAM" id="SSF52283">
    <property type="entry name" value="Formate/glycerate dehydrogenase catalytic domain-like"/>
    <property type="match status" value="1"/>
</dbReference>
<reference evidence="4 5" key="1">
    <citation type="submission" date="2021-07" db="EMBL/GenBank/DDBJ databases">
        <title>Paenibacillus radiodurans sp. nov., isolated from the southeastern edge of Tengger Desert.</title>
        <authorList>
            <person name="Zhang G."/>
        </authorList>
    </citation>
    <scope>NUCLEOTIDE SEQUENCE [LARGE SCALE GENOMIC DNA]</scope>
    <source>
        <strain evidence="4 5">CCM 7311</strain>
    </source>
</reference>
<comment type="caution">
    <text evidence="4">The sequence shown here is derived from an EMBL/GenBank/DDBJ whole genome shotgun (WGS) entry which is preliminary data.</text>
</comment>
<evidence type="ECO:0000256" key="3">
    <source>
        <dbReference type="ARBA" id="ARBA00023027"/>
    </source>
</evidence>
<comment type="similarity">
    <text evidence="1">Belongs to the D-isomer specific 2-hydroxyacid dehydrogenase family.</text>
</comment>
<gene>
    <name evidence="4" type="ORF">K0U00_40640</name>
</gene>
<name>A0ABS7CHH5_9BACL</name>
<dbReference type="PANTHER" id="PTHR42789:SF1">
    <property type="entry name" value="D-ISOMER SPECIFIC 2-HYDROXYACID DEHYDROGENASE FAMILY PROTEIN (AFU_ORTHOLOGUE AFUA_6G10090)"/>
    <property type="match status" value="1"/>
</dbReference>
<sequence length="68" mass="7893">MKCAVLDDYQQVAMSMTDWTGLADRVDVKVFHTHFENEDELAAAIEDCEIVVIMRERTPFRSGLFKRL</sequence>
<evidence type="ECO:0000313" key="4">
    <source>
        <dbReference type="EMBL" id="MBW7460391.1"/>
    </source>
</evidence>
<organism evidence="4 5">
    <name type="scientific">Paenibacillus sepulcri</name>
    <dbReference type="NCBI Taxonomy" id="359917"/>
    <lineage>
        <taxon>Bacteria</taxon>
        <taxon>Bacillati</taxon>
        <taxon>Bacillota</taxon>
        <taxon>Bacilli</taxon>
        <taxon>Bacillales</taxon>
        <taxon>Paenibacillaceae</taxon>
        <taxon>Paenibacillus</taxon>
    </lineage>
</organism>
<dbReference type="PANTHER" id="PTHR42789">
    <property type="entry name" value="D-ISOMER SPECIFIC 2-HYDROXYACID DEHYDROGENASE FAMILY PROTEIN (AFU_ORTHOLOGUE AFUA_6G10090)"/>
    <property type="match status" value="1"/>
</dbReference>
<keyword evidence="2" id="KW-0560">Oxidoreductase</keyword>
<accession>A0ABS7CHH5</accession>
<evidence type="ECO:0000256" key="2">
    <source>
        <dbReference type="ARBA" id="ARBA00023002"/>
    </source>
</evidence>
<feature type="non-terminal residue" evidence="4">
    <location>
        <position position="68"/>
    </location>
</feature>
<dbReference type="Gene3D" id="3.40.50.720">
    <property type="entry name" value="NAD(P)-binding Rossmann-like Domain"/>
    <property type="match status" value="1"/>
</dbReference>
<dbReference type="InterPro" id="IPR050857">
    <property type="entry name" value="D-2-hydroxyacid_DH"/>
</dbReference>
<keyword evidence="3" id="KW-0520">NAD</keyword>
<protein>
    <submittedName>
        <fullName evidence="4">D-2-hydroxyacid dehydrogenase family protein</fullName>
    </submittedName>
</protein>
<evidence type="ECO:0000313" key="5">
    <source>
        <dbReference type="Proteomes" id="UP001519887"/>
    </source>
</evidence>
<dbReference type="Proteomes" id="UP001519887">
    <property type="component" value="Unassembled WGS sequence"/>
</dbReference>
<evidence type="ECO:0000256" key="1">
    <source>
        <dbReference type="ARBA" id="ARBA00005854"/>
    </source>
</evidence>
<keyword evidence="5" id="KW-1185">Reference proteome</keyword>
<dbReference type="EMBL" id="JAHZIK010002199">
    <property type="protein sequence ID" value="MBW7460391.1"/>
    <property type="molecule type" value="Genomic_DNA"/>
</dbReference>
<proteinExistence type="inferred from homology"/>